<gene>
    <name evidence="3" type="ORF">Ark11_0003</name>
</gene>
<keyword evidence="2" id="KW-0812">Transmembrane</keyword>
<keyword evidence="2" id="KW-0472">Membrane</keyword>
<keyword evidence="2" id="KW-1133">Transmembrane helix</keyword>
<evidence type="ECO:0000313" key="3">
    <source>
        <dbReference type="EMBL" id="CUT16865.1"/>
    </source>
</evidence>
<feature type="compositionally biased region" description="Polar residues" evidence="1">
    <location>
        <begin position="1"/>
        <end position="23"/>
    </location>
</feature>
<dbReference type="AlphaFoldDB" id="A0A0S4LZT5"/>
<reference evidence="4" key="1">
    <citation type="submission" date="2015-11" db="EMBL/GenBank/DDBJ databases">
        <authorList>
            <person name="Seth-Smith H.M.B."/>
        </authorList>
    </citation>
    <scope>NUCLEOTIDE SEQUENCE [LARGE SCALE GENOMIC DNA]</scope>
    <source>
        <strain evidence="4">2013Ark11</strain>
    </source>
</reference>
<organism evidence="3 4">
    <name type="scientific">Candidatus Ichthyocystis hellenicum</name>
    <dbReference type="NCBI Taxonomy" id="1561003"/>
    <lineage>
        <taxon>Bacteria</taxon>
        <taxon>Pseudomonadati</taxon>
        <taxon>Pseudomonadota</taxon>
        <taxon>Betaproteobacteria</taxon>
        <taxon>Burkholderiales</taxon>
        <taxon>Candidatus Ichthyocystis</taxon>
    </lineage>
</organism>
<feature type="transmembrane region" description="Helical" evidence="2">
    <location>
        <begin position="243"/>
        <end position="263"/>
    </location>
</feature>
<proteinExistence type="predicted"/>
<evidence type="ECO:0000256" key="1">
    <source>
        <dbReference type="SAM" id="MobiDB-lite"/>
    </source>
</evidence>
<dbReference type="RefSeq" id="WP_092490397.1">
    <property type="nucleotide sequence ID" value="NZ_LN906597.1"/>
</dbReference>
<feature type="region of interest" description="Disordered" evidence="1">
    <location>
        <begin position="1"/>
        <end position="40"/>
    </location>
</feature>
<evidence type="ECO:0000256" key="2">
    <source>
        <dbReference type="SAM" id="Phobius"/>
    </source>
</evidence>
<protein>
    <submittedName>
        <fullName evidence="3">Putative membrane protein</fullName>
    </submittedName>
</protein>
<accession>A0A0S4LZT5</accession>
<evidence type="ECO:0000313" key="4">
    <source>
        <dbReference type="Proteomes" id="UP000198651"/>
    </source>
</evidence>
<keyword evidence="4" id="KW-1185">Reference proteome</keyword>
<sequence length="282" mass="32049">MSNSITTAKHYNNNSTNDGCQTESDVEEKEMSTVTTSRTSSTSLLKSNNSRFSLFKNTLKASIIFSVIGQTSNCVIRSADAITTRLARLSLRYMNLRCLMRNILAFGEKNLISGGINVRSELEKIGTTPEGFMSIEHREHRLENYEIVNRVNRSCTDDARDLLNVGRIEHRYNTIREVTLNICEKIKNTSPFDAESRHRLSNFSELVRTNDASYHTCPNMIGGNNRDIYSDRSLNSMETERTVIIIIVLGSLFALLYFFILLVTRKLKTSRKRSRAINANDV</sequence>
<name>A0A0S4LZT5_9BURK</name>
<dbReference type="Proteomes" id="UP000198651">
    <property type="component" value="Chromosome I"/>
</dbReference>
<dbReference type="EMBL" id="LN906597">
    <property type="protein sequence ID" value="CUT16865.1"/>
    <property type="molecule type" value="Genomic_DNA"/>
</dbReference>